<dbReference type="Gene3D" id="1.10.10.10">
    <property type="entry name" value="Winged helix-like DNA-binding domain superfamily/Winged helix DNA-binding domain"/>
    <property type="match status" value="1"/>
</dbReference>
<dbReference type="GO" id="GO:0003700">
    <property type="term" value="F:DNA-binding transcription factor activity"/>
    <property type="evidence" value="ECO:0007669"/>
    <property type="project" value="InterPro"/>
</dbReference>
<dbReference type="InterPro" id="IPR008920">
    <property type="entry name" value="TF_FadR/GntR_C"/>
</dbReference>
<dbReference type="PANTHER" id="PTHR43537:SF24">
    <property type="entry name" value="GLUCONATE OPERON TRANSCRIPTIONAL REPRESSOR"/>
    <property type="match status" value="1"/>
</dbReference>
<evidence type="ECO:0000313" key="5">
    <source>
        <dbReference type="EMBL" id="PWV65595.1"/>
    </source>
</evidence>
<gene>
    <name evidence="5" type="ORF">C7443_10179</name>
</gene>
<keyword evidence="1" id="KW-0805">Transcription regulation</keyword>
<dbReference type="RefSeq" id="WP_110016600.1">
    <property type="nucleotide sequence ID" value="NZ_QGTJ01000001.1"/>
</dbReference>
<dbReference type="AlphaFoldDB" id="A0A317MZD1"/>
<evidence type="ECO:0000256" key="1">
    <source>
        <dbReference type="ARBA" id="ARBA00023015"/>
    </source>
</evidence>
<dbReference type="InterPro" id="IPR000524">
    <property type="entry name" value="Tscrpt_reg_HTH_GntR"/>
</dbReference>
<dbReference type="CDD" id="cd07377">
    <property type="entry name" value="WHTH_GntR"/>
    <property type="match status" value="1"/>
</dbReference>
<dbReference type="PRINTS" id="PR00035">
    <property type="entry name" value="HTHGNTR"/>
</dbReference>
<evidence type="ECO:0000256" key="2">
    <source>
        <dbReference type="ARBA" id="ARBA00023125"/>
    </source>
</evidence>
<dbReference type="SMART" id="SM00345">
    <property type="entry name" value="HTH_GNTR"/>
    <property type="match status" value="1"/>
</dbReference>
<dbReference type="GO" id="GO:0003677">
    <property type="term" value="F:DNA binding"/>
    <property type="evidence" value="ECO:0007669"/>
    <property type="project" value="UniProtKB-KW"/>
</dbReference>
<dbReference type="Proteomes" id="UP000246569">
    <property type="component" value="Unassembled WGS sequence"/>
</dbReference>
<dbReference type="Gene3D" id="1.20.120.530">
    <property type="entry name" value="GntR ligand-binding domain-like"/>
    <property type="match status" value="1"/>
</dbReference>
<dbReference type="PROSITE" id="PS50949">
    <property type="entry name" value="HTH_GNTR"/>
    <property type="match status" value="1"/>
</dbReference>
<evidence type="ECO:0000259" key="4">
    <source>
        <dbReference type="PROSITE" id="PS50949"/>
    </source>
</evidence>
<dbReference type="SMART" id="SM00895">
    <property type="entry name" value="FCD"/>
    <property type="match status" value="1"/>
</dbReference>
<organism evidence="5 6">
    <name type="scientific">Plasticicumulans acidivorans</name>
    <dbReference type="NCBI Taxonomy" id="886464"/>
    <lineage>
        <taxon>Bacteria</taxon>
        <taxon>Pseudomonadati</taxon>
        <taxon>Pseudomonadota</taxon>
        <taxon>Gammaproteobacteria</taxon>
        <taxon>Candidatus Competibacteraceae</taxon>
        <taxon>Plasticicumulans</taxon>
    </lineage>
</organism>
<keyword evidence="3" id="KW-0804">Transcription</keyword>
<dbReference type="InterPro" id="IPR036390">
    <property type="entry name" value="WH_DNA-bd_sf"/>
</dbReference>
<dbReference type="EMBL" id="QGTJ01000001">
    <property type="protein sequence ID" value="PWV65595.1"/>
    <property type="molecule type" value="Genomic_DNA"/>
</dbReference>
<feature type="domain" description="HTH gntR-type" evidence="4">
    <location>
        <begin position="5"/>
        <end position="73"/>
    </location>
</feature>
<dbReference type="OrthoDB" id="5450856at2"/>
<dbReference type="PANTHER" id="PTHR43537">
    <property type="entry name" value="TRANSCRIPTIONAL REGULATOR, GNTR FAMILY"/>
    <property type="match status" value="1"/>
</dbReference>
<name>A0A317MZD1_9GAMM</name>
<keyword evidence="6" id="KW-1185">Reference proteome</keyword>
<reference evidence="5 6" key="1">
    <citation type="submission" date="2018-05" db="EMBL/GenBank/DDBJ databases">
        <title>Genomic Encyclopedia of Type Strains, Phase IV (KMG-IV): sequencing the most valuable type-strain genomes for metagenomic binning, comparative biology and taxonomic classification.</title>
        <authorList>
            <person name="Goeker M."/>
        </authorList>
    </citation>
    <scope>NUCLEOTIDE SEQUENCE [LARGE SCALE GENOMIC DNA]</scope>
    <source>
        <strain evidence="5 6">DSM 23606</strain>
    </source>
</reference>
<protein>
    <submittedName>
        <fullName evidence="5">GntR family transcriptional regulator</fullName>
    </submittedName>
</protein>
<dbReference type="InterPro" id="IPR011711">
    <property type="entry name" value="GntR_C"/>
</dbReference>
<dbReference type="Pfam" id="PF00392">
    <property type="entry name" value="GntR"/>
    <property type="match status" value="1"/>
</dbReference>
<sequence length="233" mass="25498">MNRSRAVSEFAAEAIRELIHSGAYAPGALLPSQRELAEQLGVSRTSLREALSALASRGEIRVHAGKGVFVAEPPAAVETGTSEIGWSFAEQASPAEIFQLRYGIEGFVAGLAVARTTPEVLDALADNVEALRRELRAEAFDAANRLDFDFHQQLIELSGNRAIAELIGRSAGMFLESQKLPFLRRERVMETHAEHLRILRALQRQSATSAMRAMQEHIRRAAARIGVQFATPA</sequence>
<evidence type="ECO:0000256" key="3">
    <source>
        <dbReference type="ARBA" id="ARBA00023163"/>
    </source>
</evidence>
<dbReference type="SUPFAM" id="SSF48008">
    <property type="entry name" value="GntR ligand-binding domain-like"/>
    <property type="match status" value="1"/>
</dbReference>
<keyword evidence="2" id="KW-0238">DNA-binding</keyword>
<comment type="caution">
    <text evidence="5">The sequence shown here is derived from an EMBL/GenBank/DDBJ whole genome shotgun (WGS) entry which is preliminary data.</text>
</comment>
<dbReference type="Pfam" id="PF07729">
    <property type="entry name" value="FCD"/>
    <property type="match status" value="1"/>
</dbReference>
<accession>A0A317MZD1</accession>
<proteinExistence type="predicted"/>
<dbReference type="InterPro" id="IPR036388">
    <property type="entry name" value="WH-like_DNA-bd_sf"/>
</dbReference>
<dbReference type="SUPFAM" id="SSF46785">
    <property type="entry name" value="Winged helix' DNA-binding domain"/>
    <property type="match status" value="1"/>
</dbReference>
<evidence type="ECO:0000313" key="6">
    <source>
        <dbReference type="Proteomes" id="UP000246569"/>
    </source>
</evidence>